<gene>
    <name evidence="2" type="primary">Acey_s0016.g2982</name>
    <name evidence="2" type="ORF">Y032_0016g2982</name>
</gene>
<dbReference type="AlphaFoldDB" id="A0A016V733"/>
<dbReference type="OrthoDB" id="5870018at2759"/>
<comment type="caution">
    <text evidence="2">The sequence shown here is derived from an EMBL/GenBank/DDBJ whole genome shotgun (WGS) entry which is preliminary data.</text>
</comment>
<dbReference type="EMBL" id="JARK01001352">
    <property type="protein sequence ID" value="EYC22842.1"/>
    <property type="molecule type" value="Genomic_DNA"/>
</dbReference>
<accession>A0A016V733</accession>
<name>A0A016V733_9BILA</name>
<evidence type="ECO:0000256" key="1">
    <source>
        <dbReference type="SAM" id="MobiDB-lite"/>
    </source>
</evidence>
<evidence type="ECO:0000313" key="2">
    <source>
        <dbReference type="EMBL" id="EYC22842.1"/>
    </source>
</evidence>
<sequence length="105" mass="11676">MPRKTIRQSKTKGASVGSHNTSTSQFTSEDFDEAEFRKLSVPEMIAAIKERNRDPVVDELLEALVAKIPKRLATCAEAESRARNVEMNGLKADTEMPNSQLQAEK</sequence>
<evidence type="ECO:0000313" key="3">
    <source>
        <dbReference type="Proteomes" id="UP000024635"/>
    </source>
</evidence>
<feature type="compositionally biased region" description="Polar residues" evidence="1">
    <location>
        <begin position="96"/>
        <end position="105"/>
    </location>
</feature>
<keyword evidence="3" id="KW-1185">Reference proteome</keyword>
<proteinExistence type="predicted"/>
<dbReference type="Proteomes" id="UP000024635">
    <property type="component" value="Unassembled WGS sequence"/>
</dbReference>
<organism evidence="2 3">
    <name type="scientific">Ancylostoma ceylanicum</name>
    <dbReference type="NCBI Taxonomy" id="53326"/>
    <lineage>
        <taxon>Eukaryota</taxon>
        <taxon>Metazoa</taxon>
        <taxon>Ecdysozoa</taxon>
        <taxon>Nematoda</taxon>
        <taxon>Chromadorea</taxon>
        <taxon>Rhabditida</taxon>
        <taxon>Rhabditina</taxon>
        <taxon>Rhabditomorpha</taxon>
        <taxon>Strongyloidea</taxon>
        <taxon>Ancylostomatidae</taxon>
        <taxon>Ancylostomatinae</taxon>
        <taxon>Ancylostoma</taxon>
    </lineage>
</organism>
<feature type="region of interest" description="Disordered" evidence="1">
    <location>
        <begin position="86"/>
        <end position="105"/>
    </location>
</feature>
<protein>
    <submittedName>
        <fullName evidence="2">Uncharacterized protein</fullName>
    </submittedName>
</protein>
<reference evidence="3" key="1">
    <citation type="journal article" date="2015" name="Nat. Genet.">
        <title>The genome and transcriptome of the zoonotic hookworm Ancylostoma ceylanicum identify infection-specific gene families.</title>
        <authorList>
            <person name="Schwarz E.M."/>
            <person name="Hu Y."/>
            <person name="Antoshechkin I."/>
            <person name="Miller M.M."/>
            <person name="Sternberg P.W."/>
            <person name="Aroian R.V."/>
        </authorList>
    </citation>
    <scope>NUCLEOTIDE SEQUENCE</scope>
    <source>
        <strain evidence="3">HY135</strain>
    </source>
</reference>
<feature type="region of interest" description="Disordered" evidence="1">
    <location>
        <begin position="1"/>
        <end position="31"/>
    </location>
</feature>
<feature type="compositionally biased region" description="Polar residues" evidence="1">
    <location>
        <begin position="17"/>
        <end position="28"/>
    </location>
</feature>
<feature type="compositionally biased region" description="Basic residues" evidence="1">
    <location>
        <begin position="1"/>
        <end position="10"/>
    </location>
</feature>